<keyword evidence="2" id="KW-1185">Reference proteome</keyword>
<protein>
    <submittedName>
        <fullName evidence="1">Uncharacterized protein</fullName>
    </submittedName>
</protein>
<organism evidence="1 2">
    <name type="scientific">Oceanisphaera arctica</name>
    <dbReference type="NCBI Taxonomy" id="641510"/>
    <lineage>
        <taxon>Bacteria</taxon>
        <taxon>Pseudomonadati</taxon>
        <taxon>Pseudomonadota</taxon>
        <taxon>Gammaproteobacteria</taxon>
        <taxon>Aeromonadales</taxon>
        <taxon>Aeromonadaceae</taxon>
        <taxon>Oceanisphaera</taxon>
    </lineage>
</organism>
<accession>A0A2P5TPR3</accession>
<evidence type="ECO:0000313" key="1">
    <source>
        <dbReference type="EMBL" id="PPL17704.1"/>
    </source>
</evidence>
<comment type="caution">
    <text evidence="1">The sequence shown here is derived from an EMBL/GenBank/DDBJ whole genome shotgun (WGS) entry which is preliminary data.</text>
</comment>
<dbReference type="GO" id="GO:0006260">
    <property type="term" value="P:DNA replication"/>
    <property type="evidence" value="ECO:0007669"/>
    <property type="project" value="InterPro"/>
</dbReference>
<sequence>MIRLQPSQLDAKIASFNAYLNAGNAADGSVMDPNANVTHKNIATAEAELMKDFFVQVNRGLVKNKIAELFGQALATEYERQIEQHEIYVHDETSLKPYCVSVSMYPFLLDGLTRLGGESKAPRHLESFCGAFVNQPRLPGLCQ</sequence>
<dbReference type="InterPro" id="IPR012833">
    <property type="entry name" value="NrdD"/>
</dbReference>
<proteinExistence type="predicted"/>
<gene>
    <name evidence="1" type="ORF">UN63_03815</name>
</gene>
<dbReference type="AlphaFoldDB" id="A0A2P5TPR3"/>
<dbReference type="SUPFAM" id="SSF51998">
    <property type="entry name" value="PFL-like glycyl radical enzymes"/>
    <property type="match status" value="1"/>
</dbReference>
<reference evidence="2" key="1">
    <citation type="submission" date="2016-11" db="EMBL/GenBank/DDBJ databases">
        <authorList>
            <person name="Sisinthy S."/>
            <person name="Ara S."/>
            <person name="Gundlapally S.R."/>
        </authorList>
    </citation>
    <scope>NUCLEOTIDE SEQUENCE [LARGE SCALE GENOMIC DNA]</scope>
    <source>
        <strain evidence="2">V1-41</strain>
    </source>
</reference>
<dbReference type="RefSeq" id="WP_219821064.1">
    <property type="nucleotide sequence ID" value="NZ_BMYB01000011.1"/>
</dbReference>
<dbReference type="GO" id="GO:0008998">
    <property type="term" value="F:ribonucleoside-triphosphate reductase (thioredoxin) activity"/>
    <property type="evidence" value="ECO:0007669"/>
    <property type="project" value="InterPro"/>
</dbReference>
<dbReference type="Gene3D" id="3.20.70.20">
    <property type="match status" value="1"/>
</dbReference>
<dbReference type="Proteomes" id="UP000242231">
    <property type="component" value="Unassembled WGS sequence"/>
</dbReference>
<evidence type="ECO:0000313" key="2">
    <source>
        <dbReference type="Proteomes" id="UP000242231"/>
    </source>
</evidence>
<name>A0A2P5TPR3_9GAMM</name>
<dbReference type="Pfam" id="PF13597">
    <property type="entry name" value="NRDD"/>
    <property type="match status" value="1"/>
</dbReference>
<dbReference type="EMBL" id="MPZM01000005">
    <property type="protein sequence ID" value="PPL17704.1"/>
    <property type="molecule type" value="Genomic_DNA"/>
</dbReference>